<dbReference type="GeneID" id="19335350"/>
<feature type="compositionally biased region" description="Polar residues" evidence="1">
    <location>
        <begin position="61"/>
        <end position="73"/>
    </location>
</feature>
<dbReference type="eggNOG" id="ENOG502S6UJ">
    <property type="taxonomic scope" value="Eukaryota"/>
</dbReference>
<dbReference type="OrthoDB" id="2240312at2759"/>
<dbReference type="GO" id="GO:0000182">
    <property type="term" value="F:rDNA binding"/>
    <property type="evidence" value="ECO:0007669"/>
    <property type="project" value="TreeGrafter"/>
</dbReference>
<sequence>MADRHAIESYEHELLADVAKYGHDFLINEEVADHDELLYEQQEDRADIDQDESSGADALDSVSTPSPRTTAKSAQASLFRLPILLQLMRNVFMNNGEQEHLNWNHTKPILEDSSEPAIYKSALEDLTTIAENLTRRLVQAAIFQAMTRLRAGDSSRSDWTPLAAIREVDVHQAVDLLGMKPEWHRYWADVVERNRLAVYSDSKRYQDGRPGKKFGYRLTSKEVRRELVDELDVTSECSDHENTNVFAEDIAEFMEDSDLFTEDDAHSDHTSEADNGSDSEPGSPRPGSRKRKRALSPGEFARAEDNYLEAMDQSSSRQGELLLWRSLRLDPHQELLNQKPYDQQAPRARTEPSKANSWRDTVEYVDDWELGVGVPKESHFLTMGREGRRGMPKPGNRARVPTASIFSLIHTVCTASGSIADTVKAKARARVMVVARIALVARSLVAARSVVDQSVVDQSVVDQSVVDQSVVDQSVVDQSVVDQSVVVDRWWSWLAAGIRLALFEISF</sequence>
<evidence type="ECO:0000313" key="2">
    <source>
        <dbReference type="EMBL" id="EME85482.1"/>
    </source>
</evidence>
<dbReference type="Proteomes" id="UP000016932">
    <property type="component" value="Unassembled WGS sequence"/>
</dbReference>
<dbReference type="InterPro" id="IPR039601">
    <property type="entry name" value="Rrn5"/>
</dbReference>
<reference evidence="2 3" key="1">
    <citation type="journal article" date="2012" name="PLoS Pathog.">
        <title>Diverse lifestyles and strategies of plant pathogenesis encoded in the genomes of eighteen Dothideomycetes fungi.</title>
        <authorList>
            <person name="Ohm R.A."/>
            <person name="Feau N."/>
            <person name="Henrissat B."/>
            <person name="Schoch C.L."/>
            <person name="Horwitz B.A."/>
            <person name="Barry K.W."/>
            <person name="Condon B.J."/>
            <person name="Copeland A.C."/>
            <person name="Dhillon B."/>
            <person name="Glaser F."/>
            <person name="Hesse C.N."/>
            <person name="Kosti I."/>
            <person name="LaButti K."/>
            <person name="Lindquist E.A."/>
            <person name="Lucas S."/>
            <person name="Salamov A.A."/>
            <person name="Bradshaw R.E."/>
            <person name="Ciuffetti L."/>
            <person name="Hamelin R.C."/>
            <person name="Kema G.H.J."/>
            <person name="Lawrence C."/>
            <person name="Scott J.A."/>
            <person name="Spatafora J.W."/>
            <person name="Turgeon B.G."/>
            <person name="de Wit P.J.G.M."/>
            <person name="Zhong S."/>
            <person name="Goodwin S.B."/>
            <person name="Grigoriev I.V."/>
        </authorList>
    </citation>
    <scope>NUCLEOTIDE SEQUENCE [LARGE SCALE GENOMIC DNA]</scope>
    <source>
        <strain evidence="2 3">CIRAD86</strain>
    </source>
</reference>
<dbReference type="EMBL" id="KB446556">
    <property type="protein sequence ID" value="EME85482.1"/>
    <property type="molecule type" value="Genomic_DNA"/>
</dbReference>
<proteinExistence type="predicted"/>
<dbReference type="VEuPathDB" id="FungiDB:MYCFIDRAFT_193778"/>
<dbReference type="PANTHER" id="PTHR28079:SF1">
    <property type="entry name" value="RNA POLYMERASE I-SPECIFIC TRANSCRIPTION INITIATION FACTOR RRN5"/>
    <property type="match status" value="1"/>
</dbReference>
<feature type="region of interest" description="Disordered" evidence="1">
    <location>
        <begin position="45"/>
        <end position="73"/>
    </location>
</feature>
<dbReference type="PANTHER" id="PTHR28079">
    <property type="entry name" value="RNA POLYMERASE I-SPECIFIC TRANSCRIPTION INITIATION FACTOR RRN5"/>
    <property type="match status" value="1"/>
</dbReference>
<dbReference type="GO" id="GO:0000500">
    <property type="term" value="C:RNA polymerase I upstream activating factor complex"/>
    <property type="evidence" value="ECO:0007669"/>
    <property type="project" value="InterPro"/>
</dbReference>
<dbReference type="GO" id="GO:0001181">
    <property type="term" value="F:RNA polymerase I general transcription initiation factor activity"/>
    <property type="evidence" value="ECO:0007669"/>
    <property type="project" value="TreeGrafter"/>
</dbReference>
<dbReference type="KEGG" id="pfj:MYCFIDRAFT_193778"/>
<dbReference type="RefSeq" id="XP_007923078.1">
    <property type="nucleotide sequence ID" value="XM_007924887.1"/>
</dbReference>
<dbReference type="GO" id="GO:0042790">
    <property type="term" value="P:nucleolar large rRNA transcription by RNA polymerase I"/>
    <property type="evidence" value="ECO:0007669"/>
    <property type="project" value="InterPro"/>
</dbReference>
<feature type="region of interest" description="Disordered" evidence="1">
    <location>
        <begin position="262"/>
        <end position="300"/>
    </location>
</feature>
<keyword evidence="3" id="KW-1185">Reference proteome</keyword>
<accession>M3B834</accession>
<organism evidence="2 3">
    <name type="scientific">Pseudocercospora fijiensis (strain CIRAD86)</name>
    <name type="common">Black leaf streak disease fungus</name>
    <name type="synonym">Mycosphaerella fijiensis</name>
    <dbReference type="NCBI Taxonomy" id="383855"/>
    <lineage>
        <taxon>Eukaryota</taxon>
        <taxon>Fungi</taxon>
        <taxon>Dikarya</taxon>
        <taxon>Ascomycota</taxon>
        <taxon>Pezizomycotina</taxon>
        <taxon>Dothideomycetes</taxon>
        <taxon>Dothideomycetidae</taxon>
        <taxon>Mycosphaerellales</taxon>
        <taxon>Mycosphaerellaceae</taxon>
        <taxon>Pseudocercospora</taxon>
    </lineage>
</organism>
<protein>
    <submittedName>
        <fullName evidence="2">Uncharacterized protein</fullName>
    </submittedName>
</protein>
<evidence type="ECO:0000256" key="1">
    <source>
        <dbReference type="SAM" id="MobiDB-lite"/>
    </source>
</evidence>
<name>M3B834_PSEFD</name>
<dbReference type="GO" id="GO:0006361">
    <property type="term" value="P:transcription initiation at RNA polymerase I promoter"/>
    <property type="evidence" value="ECO:0007669"/>
    <property type="project" value="TreeGrafter"/>
</dbReference>
<feature type="compositionally biased region" description="Basic and acidic residues" evidence="1">
    <location>
        <begin position="263"/>
        <end position="272"/>
    </location>
</feature>
<dbReference type="AlphaFoldDB" id="M3B834"/>
<gene>
    <name evidence="2" type="ORF">MYCFIDRAFT_193778</name>
</gene>
<evidence type="ECO:0000313" key="3">
    <source>
        <dbReference type="Proteomes" id="UP000016932"/>
    </source>
</evidence>
<dbReference type="HOGENOM" id="CLU_537624_0_0_1"/>